<evidence type="ECO:0000256" key="5">
    <source>
        <dbReference type="ARBA" id="ARBA00022692"/>
    </source>
</evidence>
<dbReference type="InterPro" id="IPR003423">
    <property type="entry name" value="OMP_efflux"/>
</dbReference>
<dbReference type="STRING" id="392484.LP43_1753"/>
<keyword evidence="6" id="KW-0472">Membrane</keyword>
<dbReference type="InterPro" id="IPR010130">
    <property type="entry name" value="T1SS_OMP_TolC"/>
</dbReference>
<keyword evidence="5" id="KW-0812">Transmembrane</keyword>
<evidence type="ECO:0000256" key="6">
    <source>
        <dbReference type="ARBA" id="ARBA00023136"/>
    </source>
</evidence>
<dbReference type="GO" id="GO:0009279">
    <property type="term" value="C:cell outer membrane"/>
    <property type="evidence" value="ECO:0007669"/>
    <property type="project" value="UniProtKB-SubCell"/>
</dbReference>
<protein>
    <submittedName>
        <fullName evidence="8">Type I secretion system, outer membrane component LapE/AggA</fullName>
    </submittedName>
</protein>
<evidence type="ECO:0000256" key="1">
    <source>
        <dbReference type="ARBA" id="ARBA00004442"/>
    </source>
</evidence>
<dbReference type="Proteomes" id="UP000029999">
    <property type="component" value="Unassembled WGS sequence"/>
</dbReference>
<dbReference type="NCBIfam" id="TIGR01844">
    <property type="entry name" value="type_I_sec_TolC"/>
    <property type="match status" value="1"/>
</dbReference>
<comment type="caution">
    <text evidence="8">The sequence shown here is derived from an EMBL/GenBank/DDBJ whole genome shotgun (WGS) entry which is preliminary data.</text>
</comment>
<dbReference type="PANTHER" id="PTHR30026">
    <property type="entry name" value="OUTER MEMBRANE PROTEIN TOLC"/>
    <property type="match status" value="1"/>
</dbReference>
<keyword evidence="3" id="KW-0813">Transport</keyword>
<evidence type="ECO:0000313" key="8">
    <source>
        <dbReference type="EMBL" id="KGM06531.1"/>
    </source>
</evidence>
<reference evidence="8 9" key="1">
    <citation type="submission" date="2014-09" db="EMBL/GenBank/DDBJ databases">
        <authorList>
            <person name="Grob C."/>
            <person name="Taubert M."/>
            <person name="Howat A.M."/>
            <person name="Burns O.J."/>
            <person name="Dixon J.L."/>
            <person name="Chen Y."/>
            <person name="Murrell J.C."/>
        </authorList>
    </citation>
    <scope>NUCLEOTIDE SEQUENCE [LARGE SCALE GENOMIC DNA]</scope>
    <source>
        <strain evidence="8">L4</strain>
    </source>
</reference>
<dbReference type="AlphaFoldDB" id="A0A0A0BEZ0"/>
<sequence>MDATVKTNPDVLAAVHERQAVSKEVDQAKAGYYPTLDLQVGTGWEMTDNPSTRGSGKGEVHLNRDEARLDARQMLFDGMETKNEVERQEARTNSRAFSVFSSAENTGLDAVEAYLNVLRRQHLVELAQTNLEAHQRTHDQIMLRSERGVGRKADMDQSLGRLALAEANLMSEQSNLRDAETSYIRVVGMEPDTLSQPDSPISLIPQTRDEAIATAVDNHPTLRLAAFDVESAQAQHATAKAPFYPDLHLELGTRADHDIDGQEGKDKDLYAMLRLRYNLANGGRDTARREETAFLINQAAEIRNNTHRQVEESVRLSWNAWETVKRQMSFRRQHVESSEKSRDAYQQQFSLGQRTLLDLLDSENEVFSARTALVNTQYDEMFAMYRILNSMGMLLQGLNVELPEAATTIASNE</sequence>
<keyword evidence="7" id="KW-0998">Cell outer membrane</keyword>
<evidence type="ECO:0000256" key="2">
    <source>
        <dbReference type="ARBA" id="ARBA00007613"/>
    </source>
</evidence>
<dbReference type="Gene3D" id="1.20.1600.10">
    <property type="entry name" value="Outer membrane efflux proteins (OEP)"/>
    <property type="match status" value="1"/>
</dbReference>
<dbReference type="SUPFAM" id="SSF56954">
    <property type="entry name" value="Outer membrane efflux proteins (OEP)"/>
    <property type="match status" value="1"/>
</dbReference>
<proteinExistence type="inferred from homology"/>
<evidence type="ECO:0000313" key="9">
    <source>
        <dbReference type="Proteomes" id="UP000029999"/>
    </source>
</evidence>
<comment type="subcellular location">
    <subcellularLocation>
        <location evidence="1">Cell outer membrane</location>
    </subcellularLocation>
</comment>
<evidence type="ECO:0000256" key="4">
    <source>
        <dbReference type="ARBA" id="ARBA00022452"/>
    </source>
</evidence>
<organism evidence="8 9">
    <name type="scientific">Methylophaga thiooxydans</name>
    <dbReference type="NCBI Taxonomy" id="392484"/>
    <lineage>
        <taxon>Bacteria</taxon>
        <taxon>Pseudomonadati</taxon>
        <taxon>Pseudomonadota</taxon>
        <taxon>Gammaproteobacteria</taxon>
        <taxon>Thiotrichales</taxon>
        <taxon>Piscirickettsiaceae</taxon>
        <taxon>Methylophaga</taxon>
    </lineage>
</organism>
<dbReference type="GO" id="GO:0015562">
    <property type="term" value="F:efflux transmembrane transporter activity"/>
    <property type="evidence" value="ECO:0007669"/>
    <property type="project" value="InterPro"/>
</dbReference>
<dbReference type="EMBL" id="JRQD01000004">
    <property type="protein sequence ID" value="KGM06531.1"/>
    <property type="molecule type" value="Genomic_DNA"/>
</dbReference>
<dbReference type="GO" id="GO:0015288">
    <property type="term" value="F:porin activity"/>
    <property type="evidence" value="ECO:0007669"/>
    <property type="project" value="TreeGrafter"/>
</dbReference>
<dbReference type="PANTHER" id="PTHR30026:SF22">
    <property type="entry name" value="OUTER MEMBRANE EFFLUX PROTEIN"/>
    <property type="match status" value="1"/>
</dbReference>
<keyword evidence="4" id="KW-1134">Transmembrane beta strand</keyword>
<evidence type="ECO:0000256" key="7">
    <source>
        <dbReference type="ARBA" id="ARBA00023237"/>
    </source>
</evidence>
<accession>A0A0A0BEZ0</accession>
<gene>
    <name evidence="8" type="ORF">LP43_1753</name>
</gene>
<dbReference type="InterPro" id="IPR051906">
    <property type="entry name" value="TolC-like"/>
</dbReference>
<dbReference type="Pfam" id="PF02321">
    <property type="entry name" value="OEP"/>
    <property type="match status" value="2"/>
</dbReference>
<comment type="similarity">
    <text evidence="2">Belongs to the outer membrane factor (OMF) (TC 1.B.17) family.</text>
</comment>
<dbReference type="GO" id="GO:1990281">
    <property type="term" value="C:efflux pump complex"/>
    <property type="evidence" value="ECO:0007669"/>
    <property type="project" value="TreeGrafter"/>
</dbReference>
<name>A0A0A0BEZ0_9GAMM</name>
<evidence type="ECO:0000256" key="3">
    <source>
        <dbReference type="ARBA" id="ARBA00022448"/>
    </source>
</evidence>